<name>A0A1F7S0J9_9BACT</name>
<comment type="caution">
    <text evidence="2">The sequence shown here is derived from an EMBL/GenBank/DDBJ whole genome shotgun (WGS) entry which is preliminary data.</text>
</comment>
<evidence type="ECO:0008006" key="4">
    <source>
        <dbReference type="Google" id="ProtNLM"/>
    </source>
</evidence>
<keyword evidence="1" id="KW-0812">Transmembrane</keyword>
<feature type="transmembrane region" description="Helical" evidence="1">
    <location>
        <begin position="326"/>
        <end position="344"/>
    </location>
</feature>
<feature type="transmembrane region" description="Helical" evidence="1">
    <location>
        <begin position="351"/>
        <end position="370"/>
    </location>
</feature>
<feature type="transmembrane region" description="Helical" evidence="1">
    <location>
        <begin position="149"/>
        <end position="170"/>
    </location>
</feature>
<feature type="transmembrane region" description="Helical" evidence="1">
    <location>
        <begin position="234"/>
        <end position="257"/>
    </location>
</feature>
<gene>
    <name evidence="2" type="ORF">A2161_10370</name>
</gene>
<dbReference type="Proteomes" id="UP000179266">
    <property type="component" value="Unassembled WGS sequence"/>
</dbReference>
<feature type="transmembrane region" description="Helical" evidence="1">
    <location>
        <begin position="376"/>
        <end position="395"/>
    </location>
</feature>
<feature type="transmembrane region" description="Helical" evidence="1">
    <location>
        <begin position="177"/>
        <end position="197"/>
    </location>
</feature>
<keyword evidence="1" id="KW-0472">Membrane</keyword>
<organism evidence="2 3">
    <name type="scientific">Candidatus Schekmanbacteria bacterium RBG_13_48_7</name>
    <dbReference type="NCBI Taxonomy" id="1817878"/>
    <lineage>
        <taxon>Bacteria</taxon>
        <taxon>Candidatus Schekmaniibacteriota</taxon>
    </lineage>
</organism>
<keyword evidence="1" id="KW-1133">Transmembrane helix</keyword>
<accession>A0A1F7S0J9</accession>
<feature type="transmembrane region" description="Helical" evidence="1">
    <location>
        <begin position="7"/>
        <end position="25"/>
    </location>
</feature>
<feature type="transmembrane region" description="Helical" evidence="1">
    <location>
        <begin position="69"/>
        <end position="89"/>
    </location>
</feature>
<proteinExistence type="predicted"/>
<sequence length="630" mass="73393">MKKLFNYSIHIFILFFWIVAVYKIYPPDRLNDTSSNIISNQQFLMIVTGLLFILLALNKNSWVSINSYAINRIDYLAISVSLLFFWILYHDILNSWWLDDDPCHLLFVLKNGFFKAFYDQKYTFSVAYFTPLEPFSYAVDFHFFGVEPFGYYCRHLVMYSITLVVGYIVLRPYFPPLITSFILCYLFVSAPGCYIANLLMARHYLEGLLFTLLAILCFRVAINNNKLIWSIAGAFFYLVACTAKELYVPLVLMLPFIPDLQIRSRWKHLYPYIITVVVYIIWRAYLLKPENIFKGHADYQWYLAPTFKDLIHLPVAIVKLMGWTYLWQKFFIVAAFFMFLIALTKWSWKSIAVLTFVILINFLPILNIMVFLRPRYLFVCFFIFFICVGIGFKYFATIIKNAPVRNFILLIMAMGLLLTCSVTAQKNLAMFEKDAKRTETEGRFLLYSDRTETVLVENKVHCFSCFSALRQTFLGLPPGPDYCETACECDSLASNKQRLKYSDGILVPDGETGINTIENCGDRNRDLTADIRYSDGVLWWELGPYKDGLYRIAGETGDEKNLTFTPTNRKDHYTINFKNTDAAFFVVKYESPEGWYTYSPVLTFQKSNSSEGYKISWKRSISIHQSDSQD</sequence>
<feature type="transmembrane region" description="Helical" evidence="1">
    <location>
        <begin position="37"/>
        <end position="57"/>
    </location>
</feature>
<dbReference type="AlphaFoldDB" id="A0A1F7S0J9"/>
<evidence type="ECO:0000313" key="2">
    <source>
        <dbReference type="EMBL" id="OGL47365.1"/>
    </source>
</evidence>
<feature type="transmembrane region" description="Helical" evidence="1">
    <location>
        <begin position="269"/>
        <end position="287"/>
    </location>
</feature>
<protein>
    <recommendedName>
        <fullName evidence="4">Glycosyltransferase RgtA/B/C/D-like domain-containing protein</fullName>
    </recommendedName>
</protein>
<reference evidence="2 3" key="1">
    <citation type="journal article" date="2016" name="Nat. Commun.">
        <title>Thousands of microbial genomes shed light on interconnected biogeochemical processes in an aquifer system.</title>
        <authorList>
            <person name="Anantharaman K."/>
            <person name="Brown C.T."/>
            <person name="Hug L.A."/>
            <person name="Sharon I."/>
            <person name="Castelle C.J."/>
            <person name="Probst A.J."/>
            <person name="Thomas B.C."/>
            <person name="Singh A."/>
            <person name="Wilkins M.J."/>
            <person name="Karaoz U."/>
            <person name="Brodie E.L."/>
            <person name="Williams K.H."/>
            <person name="Hubbard S.S."/>
            <person name="Banfield J.F."/>
        </authorList>
    </citation>
    <scope>NUCLEOTIDE SEQUENCE [LARGE SCALE GENOMIC DNA]</scope>
</reference>
<feature type="transmembrane region" description="Helical" evidence="1">
    <location>
        <begin position="203"/>
        <end position="222"/>
    </location>
</feature>
<evidence type="ECO:0000313" key="3">
    <source>
        <dbReference type="Proteomes" id="UP000179266"/>
    </source>
</evidence>
<evidence type="ECO:0000256" key="1">
    <source>
        <dbReference type="SAM" id="Phobius"/>
    </source>
</evidence>
<dbReference type="EMBL" id="MGDD01000080">
    <property type="protein sequence ID" value="OGL47365.1"/>
    <property type="molecule type" value="Genomic_DNA"/>
</dbReference>
<feature type="transmembrane region" description="Helical" evidence="1">
    <location>
        <begin position="407"/>
        <end position="424"/>
    </location>
</feature>